<dbReference type="GO" id="GO:0008757">
    <property type="term" value="F:S-adenosylmethionine-dependent methyltransferase activity"/>
    <property type="evidence" value="ECO:0007669"/>
    <property type="project" value="InterPro"/>
</dbReference>
<dbReference type="InterPro" id="IPR020803">
    <property type="entry name" value="MeTfrase_dom"/>
</dbReference>
<evidence type="ECO:0000256" key="3">
    <source>
        <dbReference type="ARBA" id="ARBA00022691"/>
    </source>
</evidence>
<reference evidence="7" key="1">
    <citation type="journal article" date="2021" name="Curr. Microbiol.">
        <title>Complete genome of nocamycin-producing strain Saccharothrix syringae NRRL B-16468 reveals the biosynthetic potential for secondary metabolites.</title>
        <authorList>
            <person name="Mo X."/>
            <person name="Yang S."/>
        </authorList>
    </citation>
    <scope>NUCLEOTIDE SEQUENCE [LARGE SCALE GENOMIC DNA]</scope>
    <source>
        <strain evidence="7">ATCC 51364 / DSM 43886 / JCM 6844 / KCTC 9398 / NBRC 14523 / NRRL B-16468 / INA 2240</strain>
    </source>
</reference>
<keyword evidence="2 6" id="KW-0808">Transferase</keyword>
<dbReference type="GO" id="GO:0032259">
    <property type="term" value="P:methylation"/>
    <property type="evidence" value="ECO:0007669"/>
    <property type="project" value="UniProtKB-KW"/>
</dbReference>
<dbReference type="InterPro" id="IPR013216">
    <property type="entry name" value="Methyltransf_11"/>
</dbReference>
<gene>
    <name evidence="6" type="ORF">EKG83_22145</name>
</gene>
<dbReference type="PANTHER" id="PTHR44068">
    <property type="entry name" value="ZGC:194242"/>
    <property type="match status" value="1"/>
</dbReference>
<dbReference type="InterPro" id="IPR029063">
    <property type="entry name" value="SAM-dependent_MTases_sf"/>
</dbReference>
<name>A0A5Q0H261_SACSY</name>
<dbReference type="SUPFAM" id="SSF53335">
    <property type="entry name" value="S-adenosyl-L-methionine-dependent methyltransferases"/>
    <property type="match status" value="1"/>
</dbReference>
<evidence type="ECO:0000256" key="1">
    <source>
        <dbReference type="ARBA" id="ARBA00022603"/>
    </source>
</evidence>
<protein>
    <submittedName>
        <fullName evidence="6">Class I SAM-dependent methyltransferase</fullName>
    </submittedName>
</protein>
<dbReference type="Gene3D" id="3.40.50.150">
    <property type="entry name" value="Vaccinia Virus protein VP39"/>
    <property type="match status" value="1"/>
</dbReference>
<keyword evidence="7" id="KW-1185">Reference proteome</keyword>
<dbReference type="CDD" id="cd02440">
    <property type="entry name" value="AdoMet_MTases"/>
    <property type="match status" value="1"/>
</dbReference>
<dbReference type="EMBL" id="CP034550">
    <property type="protein sequence ID" value="QFZ19772.1"/>
    <property type="molecule type" value="Genomic_DNA"/>
</dbReference>
<dbReference type="RefSeq" id="WP_051765142.1">
    <property type="nucleotide sequence ID" value="NZ_CP034550.1"/>
</dbReference>
<proteinExistence type="predicted"/>
<keyword evidence="3" id="KW-0949">S-adenosyl-L-methionine</keyword>
<dbReference type="Proteomes" id="UP000325787">
    <property type="component" value="Chromosome"/>
</dbReference>
<evidence type="ECO:0000313" key="6">
    <source>
        <dbReference type="EMBL" id="QFZ19772.1"/>
    </source>
</evidence>
<evidence type="ECO:0000259" key="5">
    <source>
        <dbReference type="SMART" id="SM00828"/>
    </source>
</evidence>
<dbReference type="KEGG" id="ssyi:EKG83_22145"/>
<evidence type="ECO:0000313" key="7">
    <source>
        <dbReference type="Proteomes" id="UP000325787"/>
    </source>
</evidence>
<dbReference type="SMART" id="SM00828">
    <property type="entry name" value="PKS_MT"/>
    <property type="match status" value="1"/>
</dbReference>
<evidence type="ECO:0000256" key="2">
    <source>
        <dbReference type="ARBA" id="ARBA00022679"/>
    </source>
</evidence>
<dbReference type="PANTHER" id="PTHR44068:SF11">
    <property type="entry name" value="GERANYL DIPHOSPHATE 2-C-METHYLTRANSFERASE"/>
    <property type="match status" value="1"/>
</dbReference>
<accession>A0A5Q0H261</accession>
<evidence type="ECO:0000256" key="4">
    <source>
        <dbReference type="SAM" id="MobiDB-lite"/>
    </source>
</evidence>
<dbReference type="Pfam" id="PF08241">
    <property type="entry name" value="Methyltransf_11"/>
    <property type="match status" value="1"/>
</dbReference>
<dbReference type="OrthoDB" id="9769602at2"/>
<dbReference type="AlphaFoldDB" id="A0A5Q0H261"/>
<dbReference type="InterPro" id="IPR050447">
    <property type="entry name" value="Erg6_SMT_methyltransf"/>
</dbReference>
<feature type="domain" description="Polyketide synthase-like methyltransferase" evidence="5">
    <location>
        <begin position="64"/>
        <end position="271"/>
    </location>
</feature>
<keyword evidence="1 6" id="KW-0489">Methyltransferase</keyword>
<feature type="region of interest" description="Disordered" evidence="4">
    <location>
        <begin position="1"/>
        <end position="21"/>
    </location>
</feature>
<sequence length="292" mass="31899">MTVTGDGTTGGSSAPTPEEIGANYDQFTDLYGLTIGDVGLHIGMWSEPGERAPASTLGDLANLAQERQTGYHVETLGLRPDEHLLDIGCGTGVPAVRFAQRTGCRVTGINVSREHLARAEGAARAAGVEDRVAFRYGNAMDIDFPDGTFDAALSIDVYAHLSDRQRAFHEAARVLRPGGRFLMSEFTVRGTPTREALDAYLQVWRCMPPTTPAENIDRAANAGLELVRVEDMTQNCAFSGELMGLLYRDRHDEIVERYGAELVARMDAAVPLVRSFIHHNLGSYLFLFRKPA</sequence>
<organism evidence="6 7">
    <name type="scientific">Saccharothrix syringae</name>
    <name type="common">Nocardiopsis syringae</name>
    <dbReference type="NCBI Taxonomy" id="103733"/>
    <lineage>
        <taxon>Bacteria</taxon>
        <taxon>Bacillati</taxon>
        <taxon>Actinomycetota</taxon>
        <taxon>Actinomycetes</taxon>
        <taxon>Pseudonocardiales</taxon>
        <taxon>Pseudonocardiaceae</taxon>
        <taxon>Saccharothrix</taxon>
    </lineage>
</organism>